<reference evidence="7 8" key="2">
    <citation type="submission" date="2013-02" db="EMBL/GenBank/DDBJ databases">
        <title>The Genome Sequence of Plasmodium falciparum Tanzania (2000708).</title>
        <authorList>
            <consortium name="The Broad Institute Genome Sequencing Platform"/>
            <consortium name="The Broad Institute Genome Sequencing Center for Infectious Disease"/>
            <person name="Neafsey D."/>
            <person name="Cheeseman I."/>
            <person name="Volkman S."/>
            <person name="Adams J."/>
            <person name="Walker B."/>
            <person name="Young S.K."/>
            <person name="Zeng Q."/>
            <person name="Gargeya S."/>
            <person name="Fitzgerald M."/>
            <person name="Haas B."/>
            <person name="Abouelleil A."/>
            <person name="Alvarado L."/>
            <person name="Arachchi H.M."/>
            <person name="Berlin A.M."/>
            <person name="Chapman S.B."/>
            <person name="Dewar J."/>
            <person name="Goldberg J."/>
            <person name="Griggs A."/>
            <person name="Gujja S."/>
            <person name="Hansen M."/>
            <person name="Howarth C."/>
            <person name="Imamovic A."/>
            <person name="Larimer J."/>
            <person name="McCowan C."/>
            <person name="Murphy C."/>
            <person name="Neiman D."/>
            <person name="Pearson M."/>
            <person name="Priest M."/>
            <person name="Roberts A."/>
            <person name="Saif S."/>
            <person name="Shea T."/>
            <person name="Sisk P."/>
            <person name="Sykes S."/>
            <person name="Wortman J."/>
            <person name="Nusbaum C."/>
            <person name="Birren B."/>
        </authorList>
    </citation>
    <scope>NUCLEOTIDE SEQUENCE [LARGE SCALE GENOMIC DNA]</scope>
    <source>
        <strain evidence="8">Tanzania (2000708)</strain>
    </source>
</reference>
<sequence length="1230" mass="145964">MPNVFLSNYIFIFILLTNKFLKTFDYVESKHWNNICLKDLYDKNDIKLNKTNKLKLKYKNFMFSDLKKQKKRKETETATGTITQKQKHTKKKKLHGQTNGYFIKRNKIQHIFANIPYNNNFKKINQDIYTFKNVNYHPKNANKKVYLKINNATHLETIKTYITKCIKNYRHQNEEKTQKKIRNYNNIIQYYVSRKNNNNNNNNRFIHTYNMLFINIFYNIISKNRNEKKKKNRKTDFQKYLRKYEELYQKFTPENDAENNDINNDKNNSDLISQINKKNISNIIINEWCLRNNNEKYNSTLMYDYISNMHNTEYQDITCVNNFIKNNEMIEKETWEHKQKPYLTYKYEFKYRDPINRKNKLYQYEYYIPKLITYEEDISTEPKFVPSNFKSPKCYNNSPVNALTTSGFSSRNIDTFGKERNKIYSFNTPTDVKRNIFFDDLILISSSYNQHFFPNLNFLLNLHTLQILIRDKTAIETDYMIDKFDQLKEKLIQINSPHVIDNNQNDDIDNNNNNNNNCDNPYNKRIIPINNKSTNNDACTIDNISNIQHRKNQTNDQNNKSKDDEINEEISSNLTYKKTLFDDKIQLFKNKYDKNILDDKDFVQLWKYNEKGEIVETINKIPIPKIYLNIDDPKYLSWKILQNSGKTAFKEIPTPNRKLEAWRQQVNLKTFYKQNFDSSISLRNISKEELVDYKMKIVDNTFEKNEKVQNDISDHFDNIKMDNQQNEEKVELNENINYYNSDNINGDNINGYSGECTPRYNSNLILGLPLGHNATLKHTIFPLLPNVKRDNVELLYGIKYIYDENNNSRYDINFDVMEKLFEGISGSKALDDNFQDHPILLTEPNKTDRKYREKFTELMFESYNVYQLFLSRRSVLSCYGCARTSGLVLHVEKNCTNLCGIQEGYVFQKHIEEAPIGGDLIDRIYLSYLENIKNLKIYPYFSIEKNTNNLDNKNYDIKILKCPLVTKSYYLWGSLYVVNQMKENIINDSQNITEKNKNKNNNNNNSDLYEHKNVYKLPDGQIIDDNTTESLKLIFPYIFFRKKYNQNNINKLCTNTEIFQNFDFNEFYNSLKNLKLPILHKYNYKINTTNSIIEKIPDNSLDKTTNICYSDQIDSFFEIFDGLQDFIKKGILSFISSNINIDDVLNFLIITGESTMLHNFVGLLKSYLPFIDTIKEKSTKLIYSKGPDRKCNCFIGASILSSLGTFPQFCMTKSEYEEYGVRNIVDKKCA</sequence>
<evidence type="ECO:0000313" key="7">
    <source>
        <dbReference type="EMBL" id="ETW36131.1"/>
    </source>
</evidence>
<evidence type="ECO:0008006" key="9">
    <source>
        <dbReference type="Google" id="ProtNLM"/>
    </source>
</evidence>
<evidence type="ECO:0000256" key="5">
    <source>
        <dbReference type="ARBA" id="ARBA00049360"/>
    </source>
</evidence>
<evidence type="ECO:0000256" key="2">
    <source>
        <dbReference type="ARBA" id="ARBA00022741"/>
    </source>
</evidence>
<evidence type="ECO:0000256" key="1">
    <source>
        <dbReference type="ARBA" id="ARBA00006752"/>
    </source>
</evidence>
<protein>
    <recommendedName>
        <fullName evidence="9">Actin-like protein</fullName>
    </recommendedName>
</protein>
<comment type="catalytic activity">
    <reaction evidence="5">
        <text>ATP + H2O = ADP + phosphate + H(+)</text>
        <dbReference type="Rhea" id="RHEA:13065"/>
        <dbReference type="ChEBI" id="CHEBI:15377"/>
        <dbReference type="ChEBI" id="CHEBI:15378"/>
        <dbReference type="ChEBI" id="CHEBI:30616"/>
        <dbReference type="ChEBI" id="CHEBI:43474"/>
        <dbReference type="ChEBI" id="CHEBI:456216"/>
    </reaction>
</comment>
<dbReference type="Gene3D" id="3.90.640.10">
    <property type="entry name" value="Actin, Chain A, domain 4"/>
    <property type="match status" value="1"/>
</dbReference>
<proteinExistence type="inferred from homology"/>
<dbReference type="Gene3D" id="3.30.420.40">
    <property type="match status" value="4"/>
</dbReference>
<dbReference type="FunFam" id="3.30.420.40:FF:000058">
    <property type="entry name" value="Putative actin-related protein 5"/>
    <property type="match status" value="1"/>
</dbReference>
<accession>A0A024W7H2</accession>
<evidence type="ECO:0000256" key="4">
    <source>
        <dbReference type="ARBA" id="ARBA00022840"/>
    </source>
</evidence>
<dbReference type="GO" id="GO:0016787">
    <property type="term" value="F:hydrolase activity"/>
    <property type="evidence" value="ECO:0007669"/>
    <property type="project" value="UniProtKB-KW"/>
</dbReference>
<dbReference type="PANTHER" id="PTHR11937">
    <property type="entry name" value="ACTIN"/>
    <property type="match status" value="1"/>
</dbReference>
<keyword evidence="3" id="KW-0378">Hydrolase</keyword>
<reference evidence="7 8" key="1">
    <citation type="submission" date="2013-02" db="EMBL/GenBank/DDBJ databases">
        <title>The Genome Annotation of Plasmodium falciparum Tanzania (2000708).</title>
        <authorList>
            <consortium name="The Broad Institute Genome Sequencing Platform"/>
            <consortium name="The Broad Institute Genome Sequencing Center for Infectious Disease"/>
            <person name="Neafsey D."/>
            <person name="Hoffman S."/>
            <person name="Volkman S."/>
            <person name="Rosenthal P."/>
            <person name="Walker B."/>
            <person name="Young S.K."/>
            <person name="Zeng Q."/>
            <person name="Gargeya S."/>
            <person name="Fitzgerald M."/>
            <person name="Haas B."/>
            <person name="Abouelleil A."/>
            <person name="Allen A.W."/>
            <person name="Alvarado L."/>
            <person name="Arachchi H.M."/>
            <person name="Berlin A.M."/>
            <person name="Chapman S.B."/>
            <person name="Gainer-Dewar J."/>
            <person name="Goldberg J."/>
            <person name="Griggs A."/>
            <person name="Gujja S."/>
            <person name="Hansen M."/>
            <person name="Howarth C."/>
            <person name="Imamovic A."/>
            <person name="Ireland A."/>
            <person name="Larimer J."/>
            <person name="McCowan C."/>
            <person name="Murphy C."/>
            <person name="Pearson M."/>
            <person name="Poon T.W."/>
            <person name="Priest M."/>
            <person name="Roberts A."/>
            <person name="Saif S."/>
            <person name="Shea T."/>
            <person name="Sisk P."/>
            <person name="Sykes S."/>
            <person name="Wortman J."/>
            <person name="Nusbaum C."/>
            <person name="Birren B."/>
        </authorList>
    </citation>
    <scope>NUCLEOTIDE SEQUENCE [LARGE SCALE GENOMIC DNA]</scope>
    <source>
        <strain evidence="8">Tanzania (2000708)</strain>
    </source>
</reference>
<evidence type="ECO:0000313" key="8">
    <source>
        <dbReference type="Proteomes" id="UP000030708"/>
    </source>
</evidence>
<dbReference type="AlphaFoldDB" id="A0A024W7H2"/>
<dbReference type="SUPFAM" id="SSF53067">
    <property type="entry name" value="Actin-like ATPase domain"/>
    <property type="match status" value="2"/>
</dbReference>
<dbReference type="SMART" id="SM00268">
    <property type="entry name" value="ACTIN"/>
    <property type="match status" value="1"/>
</dbReference>
<dbReference type="eggNOG" id="ENOG502QSI1">
    <property type="taxonomic scope" value="Eukaryota"/>
</dbReference>
<comment type="similarity">
    <text evidence="1 6">Belongs to the actin family.</text>
</comment>
<dbReference type="OrthoDB" id="5132116at2759"/>
<organism evidence="7 8">
    <name type="scientific">Plasmodium falciparum Tanzania</name>
    <name type="common">2000708</name>
    <dbReference type="NCBI Taxonomy" id="1036725"/>
    <lineage>
        <taxon>Eukaryota</taxon>
        <taxon>Sar</taxon>
        <taxon>Alveolata</taxon>
        <taxon>Apicomplexa</taxon>
        <taxon>Aconoidasida</taxon>
        <taxon>Haemosporida</taxon>
        <taxon>Plasmodiidae</taxon>
        <taxon>Plasmodium</taxon>
        <taxon>Plasmodium (Laverania)</taxon>
    </lineage>
</organism>
<dbReference type="Pfam" id="PF00022">
    <property type="entry name" value="Actin"/>
    <property type="match status" value="1"/>
</dbReference>
<evidence type="ECO:0000256" key="6">
    <source>
        <dbReference type="RuleBase" id="RU000487"/>
    </source>
</evidence>
<name>A0A024W7H2_PLAFA</name>
<dbReference type="InterPro" id="IPR043129">
    <property type="entry name" value="ATPase_NBD"/>
</dbReference>
<gene>
    <name evidence="7" type="ORF">PFTANZ_03172</name>
</gene>
<keyword evidence="4" id="KW-0067">ATP-binding</keyword>
<dbReference type="InterPro" id="IPR004000">
    <property type="entry name" value="Actin"/>
</dbReference>
<dbReference type="GO" id="GO:0005524">
    <property type="term" value="F:ATP binding"/>
    <property type="evidence" value="ECO:0007669"/>
    <property type="project" value="UniProtKB-KW"/>
</dbReference>
<dbReference type="Proteomes" id="UP000030708">
    <property type="component" value="Unassembled WGS sequence"/>
</dbReference>
<keyword evidence="2" id="KW-0547">Nucleotide-binding</keyword>
<evidence type="ECO:0000256" key="3">
    <source>
        <dbReference type="ARBA" id="ARBA00022801"/>
    </source>
</evidence>
<dbReference type="EMBL" id="KI926434">
    <property type="protein sequence ID" value="ETW36131.1"/>
    <property type="molecule type" value="Genomic_DNA"/>
</dbReference>